<evidence type="ECO:0000313" key="3">
    <source>
        <dbReference type="Proteomes" id="UP001148838"/>
    </source>
</evidence>
<keyword evidence="3" id="KW-1185">Reference proteome</keyword>
<feature type="region of interest" description="Disordered" evidence="1">
    <location>
        <begin position="155"/>
        <end position="179"/>
    </location>
</feature>
<reference evidence="2 3" key="1">
    <citation type="journal article" date="2022" name="Allergy">
        <title>Genome assembly and annotation of Periplaneta americana reveal a comprehensive cockroach allergen profile.</title>
        <authorList>
            <person name="Wang L."/>
            <person name="Xiong Q."/>
            <person name="Saelim N."/>
            <person name="Wang L."/>
            <person name="Nong W."/>
            <person name="Wan A.T."/>
            <person name="Shi M."/>
            <person name="Liu X."/>
            <person name="Cao Q."/>
            <person name="Hui J.H.L."/>
            <person name="Sookrung N."/>
            <person name="Leung T.F."/>
            <person name="Tungtrongchitr A."/>
            <person name="Tsui S.K.W."/>
        </authorList>
    </citation>
    <scope>NUCLEOTIDE SEQUENCE [LARGE SCALE GENOMIC DNA]</scope>
    <source>
        <strain evidence="2">PWHHKU_190912</strain>
    </source>
</reference>
<accession>A0ABQ8RW24</accession>
<protein>
    <submittedName>
        <fullName evidence="2">Uncharacterized protein</fullName>
    </submittedName>
</protein>
<evidence type="ECO:0000256" key="1">
    <source>
        <dbReference type="SAM" id="MobiDB-lite"/>
    </source>
</evidence>
<organism evidence="2 3">
    <name type="scientific">Periplaneta americana</name>
    <name type="common">American cockroach</name>
    <name type="synonym">Blatta americana</name>
    <dbReference type="NCBI Taxonomy" id="6978"/>
    <lineage>
        <taxon>Eukaryota</taxon>
        <taxon>Metazoa</taxon>
        <taxon>Ecdysozoa</taxon>
        <taxon>Arthropoda</taxon>
        <taxon>Hexapoda</taxon>
        <taxon>Insecta</taxon>
        <taxon>Pterygota</taxon>
        <taxon>Neoptera</taxon>
        <taxon>Polyneoptera</taxon>
        <taxon>Dictyoptera</taxon>
        <taxon>Blattodea</taxon>
        <taxon>Blattoidea</taxon>
        <taxon>Blattidae</taxon>
        <taxon>Blattinae</taxon>
        <taxon>Periplaneta</taxon>
    </lineage>
</organism>
<feature type="region of interest" description="Disordered" evidence="1">
    <location>
        <begin position="50"/>
        <end position="69"/>
    </location>
</feature>
<dbReference type="Proteomes" id="UP001148838">
    <property type="component" value="Unassembled WGS sequence"/>
</dbReference>
<comment type="caution">
    <text evidence="2">The sequence shown here is derived from an EMBL/GenBank/DDBJ whole genome shotgun (WGS) entry which is preliminary data.</text>
</comment>
<proteinExistence type="predicted"/>
<evidence type="ECO:0000313" key="2">
    <source>
        <dbReference type="EMBL" id="KAJ4425881.1"/>
    </source>
</evidence>
<feature type="compositionally biased region" description="Basic and acidic residues" evidence="1">
    <location>
        <begin position="155"/>
        <end position="175"/>
    </location>
</feature>
<dbReference type="EMBL" id="JAJSOF020000041">
    <property type="protein sequence ID" value="KAJ4425881.1"/>
    <property type="molecule type" value="Genomic_DNA"/>
</dbReference>
<feature type="region of interest" description="Disordered" evidence="1">
    <location>
        <begin position="206"/>
        <end position="226"/>
    </location>
</feature>
<sequence length="226" mass="26133">MFNSLPEDIKNHSQNPALFKEWNLLDEHMTGVKMEYVDQSHDFASEVKFEENPEPTSFPIVKDEPEERNFSDQHVTGMNEEYEDHSQDLTTEMKFEKDPVPVSLPVVKCEPEEQNFTDQHVTGMKKEYKDQSQDLTTEIKFEEDPVPISFPVVKREPEEEQRDLDAVNEEPRVEGTAEDNEIFTEWIAATKESSVSSDFGNIADEENETVCDSQEFSFLRKTSPNS</sequence>
<name>A0ABQ8RW24_PERAM</name>
<gene>
    <name evidence="2" type="ORF">ANN_27507</name>
</gene>
<feature type="compositionally biased region" description="Polar residues" evidence="1">
    <location>
        <begin position="210"/>
        <end position="226"/>
    </location>
</feature>